<accession>A0AAE0VPJ9</accession>
<dbReference type="Proteomes" id="UP001195483">
    <property type="component" value="Unassembled WGS sequence"/>
</dbReference>
<gene>
    <name evidence="2" type="ORF">CHS0354_038400</name>
</gene>
<evidence type="ECO:0000256" key="1">
    <source>
        <dbReference type="SAM" id="Phobius"/>
    </source>
</evidence>
<dbReference type="EMBL" id="JAEAOA010002240">
    <property type="protein sequence ID" value="KAK3585868.1"/>
    <property type="molecule type" value="Genomic_DNA"/>
</dbReference>
<reference evidence="2" key="3">
    <citation type="submission" date="2023-05" db="EMBL/GenBank/DDBJ databases">
        <authorList>
            <person name="Smith C.H."/>
        </authorList>
    </citation>
    <scope>NUCLEOTIDE SEQUENCE</scope>
    <source>
        <strain evidence="2">CHS0354</strain>
        <tissue evidence="2">Mantle</tissue>
    </source>
</reference>
<evidence type="ECO:0000313" key="3">
    <source>
        <dbReference type="Proteomes" id="UP001195483"/>
    </source>
</evidence>
<keyword evidence="1" id="KW-0812">Transmembrane</keyword>
<sequence>MRSWEWPQNYRELGRVFASQCWEEEKLNDLPTYLEIIKSCREFKLPSTVLDQVQEIRQARNKYIGHNPSLRISENDKYRVFDMIKRFVSSAQISQEINSSLLLQVVHNIQMGKPFQRCPEQFNQVKKYEVNETKSIENGSHQHQEIAFNLKTQKNGILIVTKEVRGRKRKVALAGIFSIIFTFLTFANMFTRTGKDSLEGMKIVTKRGK</sequence>
<feature type="transmembrane region" description="Helical" evidence="1">
    <location>
        <begin position="171"/>
        <end position="191"/>
    </location>
</feature>
<dbReference type="AlphaFoldDB" id="A0AAE0VPJ9"/>
<reference evidence="2" key="2">
    <citation type="journal article" date="2021" name="Genome Biol. Evol.">
        <title>Developing a high-quality reference genome for a parasitic bivalve with doubly uniparental inheritance (Bivalvia: Unionida).</title>
        <authorList>
            <person name="Smith C.H."/>
        </authorList>
    </citation>
    <scope>NUCLEOTIDE SEQUENCE</scope>
    <source>
        <strain evidence="2">CHS0354</strain>
        <tissue evidence="2">Mantle</tissue>
    </source>
</reference>
<evidence type="ECO:0000313" key="2">
    <source>
        <dbReference type="EMBL" id="KAK3585868.1"/>
    </source>
</evidence>
<reference evidence="2" key="1">
    <citation type="journal article" date="2021" name="Genome Biol. Evol.">
        <title>A High-Quality Reference Genome for a Parasitic Bivalve with Doubly Uniparental Inheritance (Bivalvia: Unionida).</title>
        <authorList>
            <person name="Smith C.H."/>
        </authorList>
    </citation>
    <scope>NUCLEOTIDE SEQUENCE</scope>
    <source>
        <strain evidence="2">CHS0354</strain>
    </source>
</reference>
<proteinExistence type="predicted"/>
<keyword evidence="1" id="KW-0472">Membrane</keyword>
<keyword evidence="1" id="KW-1133">Transmembrane helix</keyword>
<name>A0AAE0VPJ9_9BIVA</name>
<keyword evidence="3" id="KW-1185">Reference proteome</keyword>
<organism evidence="2 3">
    <name type="scientific">Potamilus streckersoni</name>
    <dbReference type="NCBI Taxonomy" id="2493646"/>
    <lineage>
        <taxon>Eukaryota</taxon>
        <taxon>Metazoa</taxon>
        <taxon>Spiralia</taxon>
        <taxon>Lophotrochozoa</taxon>
        <taxon>Mollusca</taxon>
        <taxon>Bivalvia</taxon>
        <taxon>Autobranchia</taxon>
        <taxon>Heteroconchia</taxon>
        <taxon>Palaeoheterodonta</taxon>
        <taxon>Unionida</taxon>
        <taxon>Unionoidea</taxon>
        <taxon>Unionidae</taxon>
        <taxon>Ambleminae</taxon>
        <taxon>Lampsilini</taxon>
        <taxon>Potamilus</taxon>
    </lineage>
</organism>
<comment type="caution">
    <text evidence="2">The sequence shown here is derived from an EMBL/GenBank/DDBJ whole genome shotgun (WGS) entry which is preliminary data.</text>
</comment>
<protein>
    <submittedName>
        <fullName evidence="2">Uncharacterized protein</fullName>
    </submittedName>
</protein>